<sequence length="65" mass="6980">MRVSTIAPAAVNTGFADGLGRTAGDPLKDTYLSPLDVGSAVVTVLRQPRRMRTALWSMWSMAEDA</sequence>
<comment type="caution">
    <text evidence="1">The sequence shown here is derived from an EMBL/GenBank/DDBJ whole genome shotgun (WGS) entry which is preliminary data.</text>
</comment>
<dbReference type="EMBL" id="BSUZ01000001">
    <property type="protein sequence ID" value="GMA84894.1"/>
    <property type="molecule type" value="Genomic_DNA"/>
</dbReference>
<reference evidence="2" key="1">
    <citation type="journal article" date="2019" name="Int. J. Syst. Evol. Microbiol.">
        <title>The Global Catalogue of Microorganisms (GCM) 10K type strain sequencing project: providing services to taxonomists for standard genome sequencing and annotation.</title>
        <authorList>
            <consortium name="The Broad Institute Genomics Platform"/>
            <consortium name="The Broad Institute Genome Sequencing Center for Infectious Disease"/>
            <person name="Wu L."/>
            <person name="Ma J."/>
        </authorList>
    </citation>
    <scope>NUCLEOTIDE SEQUENCE [LARGE SCALE GENOMIC DNA]</scope>
    <source>
        <strain evidence="2">NBRC 108730</strain>
    </source>
</reference>
<evidence type="ECO:0000313" key="1">
    <source>
        <dbReference type="EMBL" id="GMA84894.1"/>
    </source>
</evidence>
<accession>A0ABQ6JBR8</accession>
<organism evidence="1 2">
    <name type="scientific">Angustibacter aerolatus</name>
    <dbReference type="NCBI Taxonomy" id="1162965"/>
    <lineage>
        <taxon>Bacteria</taxon>
        <taxon>Bacillati</taxon>
        <taxon>Actinomycetota</taxon>
        <taxon>Actinomycetes</taxon>
        <taxon>Kineosporiales</taxon>
        <taxon>Kineosporiaceae</taxon>
    </lineage>
</organism>
<evidence type="ECO:0000313" key="2">
    <source>
        <dbReference type="Proteomes" id="UP001157017"/>
    </source>
</evidence>
<gene>
    <name evidence="1" type="ORF">GCM10025868_01440</name>
</gene>
<keyword evidence="2" id="KW-1185">Reference proteome</keyword>
<name>A0ABQ6JBR8_9ACTN</name>
<proteinExistence type="predicted"/>
<protein>
    <submittedName>
        <fullName evidence="1">Uncharacterized protein</fullName>
    </submittedName>
</protein>
<dbReference type="Proteomes" id="UP001157017">
    <property type="component" value="Unassembled WGS sequence"/>
</dbReference>